<dbReference type="RefSeq" id="WP_073590809.1">
    <property type="nucleotide sequence ID" value="NZ_FRFD01000014.1"/>
</dbReference>
<dbReference type="OrthoDB" id="2083803at2"/>
<organism evidence="1 2">
    <name type="scientific">Anaerocolumna xylanovorans DSM 12503</name>
    <dbReference type="NCBI Taxonomy" id="1121345"/>
    <lineage>
        <taxon>Bacteria</taxon>
        <taxon>Bacillati</taxon>
        <taxon>Bacillota</taxon>
        <taxon>Clostridia</taxon>
        <taxon>Lachnospirales</taxon>
        <taxon>Lachnospiraceae</taxon>
        <taxon>Anaerocolumna</taxon>
    </lineage>
</organism>
<evidence type="ECO:0000313" key="2">
    <source>
        <dbReference type="Proteomes" id="UP000184612"/>
    </source>
</evidence>
<dbReference type="STRING" id="1121345.SAMN02745217_04171"/>
<accession>A0A1M7YLU3</accession>
<reference evidence="1 2" key="1">
    <citation type="submission" date="2016-12" db="EMBL/GenBank/DDBJ databases">
        <authorList>
            <person name="Song W.-J."/>
            <person name="Kurnit D.M."/>
        </authorList>
    </citation>
    <scope>NUCLEOTIDE SEQUENCE [LARGE SCALE GENOMIC DNA]</scope>
    <source>
        <strain evidence="1 2">DSM 12503</strain>
    </source>
</reference>
<proteinExistence type="predicted"/>
<sequence length="334" mass="38525">MILEKIQAEENFTEADIEQALENITLMGSCCTRIGGIKICIYDDKTEILAWQCNMADVQDFDVKLPTIISIEINKDNKIEKINLYKKFKGSQGIACTGKYLNRRMRQILLGEVFTPNNPVIKDSLILFCRHIYELVYGSCTFLEYCKKKEMTKGLVQEITQAFSTETGLECVDRIIVNGKESITKIDINNLIRNVKYNKQGKIVHAENIEIIGYEWILDGQWKEIRSLQVLEANSNSEYVMKLMKIISAYWIKSGKNIEIKEKFYFSQIWGPTFYGILSQAIGLVMFNKNYAYFQHCIYGIQHTDDGRPLCIGVVDNISEAEKYFEGFTVDDLY</sequence>
<dbReference type="Proteomes" id="UP000184612">
    <property type="component" value="Unassembled WGS sequence"/>
</dbReference>
<evidence type="ECO:0000313" key="1">
    <source>
        <dbReference type="EMBL" id="SHO53580.1"/>
    </source>
</evidence>
<dbReference type="AlphaFoldDB" id="A0A1M7YLU3"/>
<gene>
    <name evidence="1" type="ORF">SAMN02745217_04171</name>
</gene>
<protein>
    <submittedName>
        <fullName evidence="1">Uncharacterized protein</fullName>
    </submittedName>
</protein>
<keyword evidence="2" id="KW-1185">Reference proteome</keyword>
<dbReference type="EMBL" id="FRFD01000014">
    <property type="protein sequence ID" value="SHO53580.1"/>
    <property type="molecule type" value="Genomic_DNA"/>
</dbReference>
<name>A0A1M7YLU3_9FIRM</name>